<comment type="caution">
    <text evidence="2">The sequence shown here is derived from an EMBL/GenBank/DDBJ whole genome shotgun (WGS) entry which is preliminary data.</text>
</comment>
<feature type="transmembrane region" description="Helical" evidence="1">
    <location>
        <begin position="33"/>
        <end position="54"/>
    </location>
</feature>
<dbReference type="AlphaFoldDB" id="A0A218WVV2"/>
<proteinExistence type="predicted"/>
<feature type="transmembrane region" description="Helical" evidence="1">
    <location>
        <begin position="91"/>
        <end position="112"/>
    </location>
</feature>
<dbReference type="Proteomes" id="UP000233551">
    <property type="component" value="Unassembled WGS sequence"/>
</dbReference>
<keyword evidence="5" id="KW-1185">Reference proteome</keyword>
<sequence length="186" mass="20887">MRTRTLYLRDLSLLLFVVFYCQSSILILDQFLHYNASVLISLLSITSICHYVFLHLKLGKIFDSQYWSAYPLVLAYLVTADDSTNWNSSRAWLVIIVGLLFLAVYGMTVAILSYLRPSEQREGNQETASTPLLVEISFVFIGNGLAIIGRGLIPGESLGWAIVGAAIMLFIALLFFFCFVHCSIKD</sequence>
<evidence type="ECO:0000313" key="4">
    <source>
        <dbReference type="Proteomes" id="UP000197138"/>
    </source>
</evidence>
<reference evidence="3 5" key="3">
    <citation type="submission" date="2017-11" db="EMBL/GenBank/DDBJ databases">
        <title>De-novo sequencing of pomegranate (Punica granatum L.) genome.</title>
        <authorList>
            <person name="Akparov Z."/>
            <person name="Amiraslanov A."/>
            <person name="Hajiyeva S."/>
            <person name="Abbasov M."/>
            <person name="Kaur K."/>
            <person name="Hamwieh A."/>
            <person name="Solovyev V."/>
            <person name="Salamov A."/>
            <person name="Braich B."/>
            <person name="Kosarev P."/>
            <person name="Mahmoud A."/>
            <person name="Hajiyev E."/>
            <person name="Babayeva S."/>
            <person name="Izzatullayeva V."/>
            <person name="Mammadov A."/>
            <person name="Mammadov A."/>
            <person name="Sharifova S."/>
            <person name="Ojaghi J."/>
            <person name="Eynullazada K."/>
            <person name="Bayramov B."/>
            <person name="Abdulazimova A."/>
            <person name="Shahmuradov I."/>
        </authorList>
    </citation>
    <scope>NUCLEOTIDE SEQUENCE [LARGE SCALE GENOMIC DNA]</scope>
    <source>
        <strain evidence="3">AG2017</strain>
        <strain evidence="5">cv. AG2017</strain>
        <tissue evidence="3">Leaf</tissue>
    </source>
</reference>
<evidence type="ECO:0000313" key="3">
    <source>
        <dbReference type="EMBL" id="PKI77239.1"/>
    </source>
</evidence>
<dbReference type="EMBL" id="PGOL01000099">
    <property type="protein sequence ID" value="PKI77239.1"/>
    <property type="molecule type" value="Genomic_DNA"/>
</dbReference>
<protein>
    <submittedName>
        <fullName evidence="2">Uncharacterized protein</fullName>
    </submittedName>
</protein>
<reference evidence="2" key="2">
    <citation type="submission" date="2017-06" db="EMBL/GenBank/DDBJ databases">
        <title>The pomegranate genome and the genomics of punicalagin biosynthesis.</title>
        <authorList>
            <person name="Xu C."/>
        </authorList>
    </citation>
    <scope>NUCLEOTIDE SEQUENCE [LARGE SCALE GENOMIC DNA]</scope>
    <source>
        <tissue evidence="2">Fresh leaf</tissue>
    </source>
</reference>
<keyword evidence="1" id="KW-0812">Transmembrane</keyword>
<name>A0A218WVV2_PUNGR</name>
<feature type="transmembrane region" description="Helical" evidence="1">
    <location>
        <begin position="159"/>
        <end position="180"/>
    </location>
</feature>
<keyword evidence="1" id="KW-1133">Transmembrane helix</keyword>
<keyword evidence="1" id="KW-0472">Membrane</keyword>
<evidence type="ECO:0000256" key="1">
    <source>
        <dbReference type="SAM" id="Phobius"/>
    </source>
</evidence>
<reference evidence="4" key="1">
    <citation type="journal article" date="2017" name="Plant J.">
        <title>The pomegranate (Punica granatum L.) genome and the genomics of punicalagin biosynthesis.</title>
        <authorList>
            <person name="Qin G."/>
            <person name="Xu C."/>
            <person name="Ming R."/>
            <person name="Tang H."/>
            <person name="Guyot R."/>
            <person name="Kramer E.M."/>
            <person name="Hu Y."/>
            <person name="Yi X."/>
            <person name="Qi Y."/>
            <person name="Xu X."/>
            <person name="Gao Z."/>
            <person name="Pan H."/>
            <person name="Jian J."/>
            <person name="Tian Y."/>
            <person name="Yue Z."/>
            <person name="Xu Y."/>
        </authorList>
    </citation>
    <scope>NUCLEOTIDE SEQUENCE [LARGE SCALE GENOMIC DNA]</scope>
    <source>
        <strain evidence="4">cv. Dabenzi</strain>
    </source>
</reference>
<organism evidence="2 4">
    <name type="scientific">Punica granatum</name>
    <name type="common">Pomegranate</name>
    <dbReference type="NCBI Taxonomy" id="22663"/>
    <lineage>
        <taxon>Eukaryota</taxon>
        <taxon>Viridiplantae</taxon>
        <taxon>Streptophyta</taxon>
        <taxon>Embryophyta</taxon>
        <taxon>Tracheophyta</taxon>
        <taxon>Spermatophyta</taxon>
        <taxon>Magnoliopsida</taxon>
        <taxon>eudicotyledons</taxon>
        <taxon>Gunneridae</taxon>
        <taxon>Pentapetalae</taxon>
        <taxon>rosids</taxon>
        <taxon>malvids</taxon>
        <taxon>Myrtales</taxon>
        <taxon>Lythraceae</taxon>
        <taxon>Punica</taxon>
    </lineage>
</organism>
<dbReference type="EMBL" id="MTKT01003016">
    <property type="protein sequence ID" value="OWM76746.1"/>
    <property type="molecule type" value="Genomic_DNA"/>
</dbReference>
<evidence type="ECO:0000313" key="2">
    <source>
        <dbReference type="EMBL" id="OWM76746.1"/>
    </source>
</evidence>
<evidence type="ECO:0000313" key="5">
    <source>
        <dbReference type="Proteomes" id="UP000233551"/>
    </source>
</evidence>
<gene>
    <name evidence="2" type="ORF">CDL15_Pgr004958</name>
    <name evidence="3" type="ORF">CRG98_002360</name>
</gene>
<accession>A0A218WVV2</accession>
<feature type="transmembrane region" description="Helical" evidence="1">
    <location>
        <begin position="61"/>
        <end position="79"/>
    </location>
</feature>
<dbReference type="Proteomes" id="UP000197138">
    <property type="component" value="Unassembled WGS sequence"/>
</dbReference>
<feature type="transmembrane region" description="Helical" evidence="1">
    <location>
        <begin position="132"/>
        <end position="153"/>
    </location>
</feature>